<dbReference type="InterPro" id="IPR011055">
    <property type="entry name" value="Dup_hybrid_motif"/>
</dbReference>
<dbReference type="GO" id="GO:0009401">
    <property type="term" value="P:phosphoenolpyruvate-dependent sugar phosphotransferase system"/>
    <property type="evidence" value="ECO:0007669"/>
    <property type="project" value="UniProtKB-KW"/>
</dbReference>
<evidence type="ECO:0000313" key="12">
    <source>
        <dbReference type="EMBL" id="RIY35858.1"/>
    </source>
</evidence>
<evidence type="ECO:0000256" key="1">
    <source>
        <dbReference type="ARBA" id="ARBA00004496"/>
    </source>
</evidence>
<comment type="caution">
    <text evidence="12">The sequence shown here is derived from an EMBL/GenBank/DDBJ whole genome shotgun (WGS) entry which is preliminary data.</text>
</comment>
<evidence type="ECO:0000256" key="8">
    <source>
        <dbReference type="ARBA" id="ARBA00042296"/>
    </source>
</evidence>
<dbReference type="PANTHER" id="PTHR45008">
    <property type="entry name" value="PTS SYSTEM GLUCOSE-SPECIFIC EIIA COMPONENT"/>
    <property type="match status" value="1"/>
</dbReference>
<comment type="subcellular location">
    <subcellularLocation>
        <location evidence="1">Cytoplasm</location>
    </subcellularLocation>
</comment>
<dbReference type="GO" id="GO:0005737">
    <property type="term" value="C:cytoplasm"/>
    <property type="evidence" value="ECO:0007669"/>
    <property type="project" value="UniProtKB-SubCell"/>
</dbReference>
<gene>
    <name evidence="12" type="ORF">CKF58_06435</name>
</gene>
<sequence length="124" mass="13454">MGIIQSLKQLFHKPTNNLVTVYSPFSGYAKNIREVADVVFSDLLVGDGVAIVPMDDVVCSPCKGLISKMYATGHAILVTHHSGVEIFIHVGFNSANLRESNFTPLVNEQDVVTVGQPLIKVNLC</sequence>
<keyword evidence="2" id="KW-0813">Transport</keyword>
<dbReference type="Pfam" id="PF00358">
    <property type="entry name" value="PTS_EIIA_1"/>
    <property type="match status" value="1"/>
</dbReference>
<dbReference type="OrthoDB" id="7571469at2"/>
<evidence type="ECO:0000256" key="5">
    <source>
        <dbReference type="ARBA" id="ARBA00022683"/>
    </source>
</evidence>
<evidence type="ECO:0000259" key="11">
    <source>
        <dbReference type="PROSITE" id="PS51093"/>
    </source>
</evidence>
<dbReference type="Proteomes" id="UP000265916">
    <property type="component" value="Unassembled WGS sequence"/>
</dbReference>
<dbReference type="PROSITE" id="PS51093">
    <property type="entry name" value="PTS_EIIA_TYPE_1"/>
    <property type="match status" value="1"/>
</dbReference>
<evidence type="ECO:0000256" key="9">
    <source>
        <dbReference type="ARBA" id="ARBA00042526"/>
    </source>
</evidence>
<keyword evidence="6" id="KW-0418">Kinase</keyword>
<dbReference type="GO" id="GO:0016301">
    <property type="term" value="F:kinase activity"/>
    <property type="evidence" value="ECO:0007669"/>
    <property type="project" value="UniProtKB-KW"/>
</dbReference>
<evidence type="ECO:0000313" key="13">
    <source>
        <dbReference type="Proteomes" id="UP000265916"/>
    </source>
</evidence>
<dbReference type="AlphaFoldDB" id="A0A3A1YFA4"/>
<evidence type="ECO:0000256" key="4">
    <source>
        <dbReference type="ARBA" id="ARBA00022679"/>
    </source>
</evidence>
<keyword evidence="4" id="KW-0808">Transferase</keyword>
<proteinExistence type="predicted"/>
<name>A0A3A1YFA4_9GAMM</name>
<dbReference type="EMBL" id="NRJG01000121">
    <property type="protein sequence ID" value="RIY35858.1"/>
    <property type="molecule type" value="Genomic_DNA"/>
</dbReference>
<dbReference type="NCBIfam" id="TIGR00830">
    <property type="entry name" value="PTBA"/>
    <property type="match status" value="1"/>
</dbReference>
<dbReference type="PANTHER" id="PTHR45008:SF1">
    <property type="entry name" value="PTS SYSTEM GLUCOSE-SPECIFIC EIIA COMPONENT"/>
    <property type="match status" value="1"/>
</dbReference>
<evidence type="ECO:0000256" key="10">
    <source>
        <dbReference type="ARBA" id="ARBA00042873"/>
    </source>
</evidence>
<feature type="domain" description="PTS EIIA type-1" evidence="11">
    <location>
        <begin position="37"/>
        <end position="124"/>
    </location>
</feature>
<protein>
    <recommendedName>
        <fullName evidence="7">PTS system glucose-specific EIIA component</fullName>
    </recommendedName>
    <alternativeName>
        <fullName evidence="10">EIIA-Glc</fullName>
    </alternativeName>
    <alternativeName>
        <fullName evidence="9">EIII-Glc</fullName>
    </alternativeName>
    <alternativeName>
        <fullName evidence="8">Glucose-specific phosphotransferase enzyme IIA component</fullName>
    </alternativeName>
</protein>
<dbReference type="InterPro" id="IPR050890">
    <property type="entry name" value="PTS_EIIA_component"/>
</dbReference>
<accession>A0A3A1YFA4</accession>
<evidence type="ECO:0000256" key="3">
    <source>
        <dbReference type="ARBA" id="ARBA00022597"/>
    </source>
</evidence>
<keyword evidence="13" id="KW-1185">Reference proteome</keyword>
<dbReference type="RefSeq" id="WP_119532132.1">
    <property type="nucleotide sequence ID" value="NZ_JBHSSP010000020.1"/>
</dbReference>
<evidence type="ECO:0000256" key="2">
    <source>
        <dbReference type="ARBA" id="ARBA00022448"/>
    </source>
</evidence>
<organism evidence="12 13">
    <name type="scientific">Psittacicella hinzii</name>
    <dbReference type="NCBI Taxonomy" id="2028575"/>
    <lineage>
        <taxon>Bacteria</taxon>
        <taxon>Pseudomonadati</taxon>
        <taxon>Pseudomonadota</taxon>
        <taxon>Gammaproteobacteria</taxon>
        <taxon>Pasteurellales</taxon>
        <taxon>Psittacicellaceae</taxon>
        <taxon>Psittacicella</taxon>
    </lineage>
</organism>
<dbReference type="SUPFAM" id="SSF51261">
    <property type="entry name" value="Duplicated hybrid motif"/>
    <property type="match status" value="1"/>
</dbReference>
<reference evidence="12 13" key="1">
    <citation type="submission" date="2017-08" db="EMBL/GenBank/DDBJ databases">
        <title>Reclassification of Bisgaard taxon 37 and 44.</title>
        <authorList>
            <person name="Christensen H."/>
        </authorList>
    </citation>
    <scope>NUCLEOTIDE SEQUENCE [LARGE SCALE GENOMIC DNA]</scope>
    <source>
        <strain evidence="12 13">111</strain>
    </source>
</reference>
<dbReference type="Gene3D" id="2.70.70.10">
    <property type="entry name" value="Glucose Permease (Domain IIA)"/>
    <property type="match status" value="1"/>
</dbReference>
<keyword evidence="3" id="KW-0762">Sugar transport</keyword>
<keyword evidence="5" id="KW-0598">Phosphotransferase system</keyword>
<evidence type="ECO:0000256" key="6">
    <source>
        <dbReference type="ARBA" id="ARBA00022777"/>
    </source>
</evidence>
<dbReference type="InterPro" id="IPR001127">
    <property type="entry name" value="PTS_EIIA_1_perm"/>
</dbReference>
<evidence type="ECO:0000256" key="7">
    <source>
        <dbReference type="ARBA" id="ARBA00039163"/>
    </source>
</evidence>